<dbReference type="Proteomes" id="UP001234178">
    <property type="component" value="Unassembled WGS sequence"/>
</dbReference>
<keyword evidence="1" id="KW-0732">Signal</keyword>
<dbReference type="PANTHER" id="PTHR41153">
    <property type="entry name" value="RE41427P"/>
    <property type="match status" value="1"/>
</dbReference>
<dbReference type="PANTHER" id="PTHR41153:SF2">
    <property type="entry name" value="RE41427P"/>
    <property type="match status" value="1"/>
</dbReference>
<sequence length="240" mass="26593">MCSRWCYLIMVLCDAARLLMAIEPCLGGRSLRGLTELSEHDHTSTTTVSCCDESVCHGGLALKNEDRASFIINNPFGYSKLKHQYAQLVQSNHGHDAAQRHKRSTNGGRCVENKMACLPIEIRCCSANMSVFFPISAISALTGERVHVIQAPPLVLQPVVFGRCETEHSSILDAECHQDVVPEMMHVGRINSDSNELELSREPVMVESGCSCRLNREPLDIIDGTDIDETMASFLDLWTD</sequence>
<keyword evidence="3" id="KW-1185">Reference proteome</keyword>
<reference evidence="2 3" key="1">
    <citation type="journal article" date="2023" name="Nucleic Acids Res.">
        <title>The hologenome of Daphnia magna reveals possible DNA methylation and microbiome-mediated evolution of the host genome.</title>
        <authorList>
            <person name="Chaturvedi A."/>
            <person name="Li X."/>
            <person name="Dhandapani V."/>
            <person name="Marshall H."/>
            <person name="Kissane S."/>
            <person name="Cuenca-Cambronero M."/>
            <person name="Asole G."/>
            <person name="Calvet F."/>
            <person name="Ruiz-Romero M."/>
            <person name="Marangio P."/>
            <person name="Guigo R."/>
            <person name="Rago D."/>
            <person name="Mirbahai L."/>
            <person name="Eastwood N."/>
            <person name="Colbourne J.K."/>
            <person name="Zhou J."/>
            <person name="Mallon E."/>
            <person name="Orsini L."/>
        </authorList>
    </citation>
    <scope>NUCLEOTIDE SEQUENCE [LARGE SCALE GENOMIC DNA]</scope>
    <source>
        <strain evidence="2">LRV0_1</strain>
    </source>
</reference>
<comment type="caution">
    <text evidence="2">The sequence shown here is derived from an EMBL/GenBank/DDBJ whole genome shotgun (WGS) entry which is preliminary data.</text>
</comment>
<evidence type="ECO:0000313" key="3">
    <source>
        <dbReference type="Proteomes" id="UP001234178"/>
    </source>
</evidence>
<feature type="signal peptide" evidence="1">
    <location>
        <begin position="1"/>
        <end position="21"/>
    </location>
</feature>
<gene>
    <name evidence="2" type="ORF">OUZ56_012865</name>
</gene>
<evidence type="ECO:0000313" key="2">
    <source>
        <dbReference type="EMBL" id="KAK4007712.1"/>
    </source>
</evidence>
<dbReference type="EMBL" id="JAOYFB010000002">
    <property type="protein sequence ID" value="KAK4007712.1"/>
    <property type="molecule type" value="Genomic_DNA"/>
</dbReference>
<accession>A0ABQ9Z4A0</accession>
<name>A0ABQ9Z4A0_9CRUS</name>
<proteinExistence type="predicted"/>
<protein>
    <submittedName>
        <fullName evidence="2">Uncharacterized protein</fullName>
    </submittedName>
</protein>
<feature type="chain" id="PRO_5045437584" evidence="1">
    <location>
        <begin position="22"/>
        <end position="240"/>
    </location>
</feature>
<organism evidence="2 3">
    <name type="scientific">Daphnia magna</name>
    <dbReference type="NCBI Taxonomy" id="35525"/>
    <lineage>
        <taxon>Eukaryota</taxon>
        <taxon>Metazoa</taxon>
        <taxon>Ecdysozoa</taxon>
        <taxon>Arthropoda</taxon>
        <taxon>Crustacea</taxon>
        <taxon>Branchiopoda</taxon>
        <taxon>Diplostraca</taxon>
        <taxon>Cladocera</taxon>
        <taxon>Anomopoda</taxon>
        <taxon>Daphniidae</taxon>
        <taxon>Daphnia</taxon>
    </lineage>
</organism>
<evidence type="ECO:0000256" key="1">
    <source>
        <dbReference type="SAM" id="SignalP"/>
    </source>
</evidence>